<dbReference type="InterPro" id="IPR002433">
    <property type="entry name" value="Orn_de-COase"/>
</dbReference>
<evidence type="ECO:0000256" key="1">
    <source>
        <dbReference type="ARBA" id="ARBA00001933"/>
    </source>
</evidence>
<accession>A0A2G9UTK6</accession>
<dbReference type="Proteomes" id="UP000230423">
    <property type="component" value="Unassembled WGS sequence"/>
</dbReference>
<evidence type="ECO:0000313" key="8">
    <source>
        <dbReference type="EMBL" id="PIO73476.1"/>
    </source>
</evidence>
<dbReference type="InterPro" id="IPR009006">
    <property type="entry name" value="Ala_racemase/Decarboxylase_C"/>
</dbReference>
<gene>
    <name evidence="8" type="ORF">TELCIR_04555</name>
</gene>
<feature type="domain" description="Orn/DAP/Arg decarboxylase 2 N-terminal" evidence="7">
    <location>
        <begin position="2"/>
        <end position="54"/>
    </location>
</feature>
<sequence>MLGHPISILDIGGGFMNSTPQKFLKVGNFIENTLSSCFEGVSLTVIAEPGRFLVTDAQYVVACVSQVVLKSVNEDLPTSYSIFINDGVYGTFNFVLTEQRKVQGKPLLKREGSMRADIWGPTCCSFDIIESDRRISTVHEGDWILYPQCGAYSTCLSTHFNGFYPPNMLYTISASNWTTVANALRGNLKEVISDRISSKM</sequence>
<keyword evidence="9" id="KW-1185">Reference proteome</keyword>
<evidence type="ECO:0000259" key="7">
    <source>
        <dbReference type="Pfam" id="PF02784"/>
    </source>
</evidence>
<name>A0A2G9UTK6_TELCI</name>
<dbReference type="InterPro" id="IPR022643">
    <property type="entry name" value="De-COase2_C"/>
</dbReference>
<dbReference type="InterPro" id="IPR000183">
    <property type="entry name" value="Orn/DAP/Arg_de-COase"/>
</dbReference>
<feature type="domain" description="Orn/DAP/Arg decarboxylase 2 C-terminal" evidence="6">
    <location>
        <begin position="63"/>
        <end position="150"/>
    </location>
</feature>
<proteinExistence type="inferred from homology"/>
<dbReference type="PRINTS" id="PR01179">
    <property type="entry name" value="ODADCRBXLASE"/>
</dbReference>
<dbReference type="AlphaFoldDB" id="A0A2G9UTK6"/>
<dbReference type="Gene3D" id="3.20.20.10">
    <property type="entry name" value="Alanine racemase"/>
    <property type="match status" value="1"/>
</dbReference>
<keyword evidence="4" id="KW-0456">Lyase</keyword>
<dbReference type="InterPro" id="IPR022644">
    <property type="entry name" value="De-COase2_N"/>
</dbReference>
<dbReference type="Gene3D" id="2.40.37.10">
    <property type="entry name" value="Lyase, Ornithine Decarboxylase, Chain A, domain 1"/>
    <property type="match status" value="1"/>
</dbReference>
<reference evidence="8 9" key="1">
    <citation type="submission" date="2015-09" db="EMBL/GenBank/DDBJ databases">
        <title>Draft genome of the parasitic nematode Teladorsagia circumcincta isolate WARC Sus (inbred).</title>
        <authorList>
            <person name="Mitreva M."/>
        </authorList>
    </citation>
    <scope>NUCLEOTIDE SEQUENCE [LARGE SCALE GENOMIC DNA]</scope>
    <source>
        <strain evidence="8 9">S</strain>
    </source>
</reference>
<dbReference type="SUPFAM" id="SSF50621">
    <property type="entry name" value="Alanine racemase C-terminal domain-like"/>
    <property type="match status" value="1"/>
</dbReference>
<dbReference type="GO" id="GO:0004586">
    <property type="term" value="F:ornithine decarboxylase activity"/>
    <property type="evidence" value="ECO:0007669"/>
    <property type="project" value="TreeGrafter"/>
</dbReference>
<comment type="similarity">
    <text evidence="2 5">Belongs to the Orn/Lys/Arg decarboxylase class-II family.</text>
</comment>
<evidence type="ECO:0000256" key="4">
    <source>
        <dbReference type="ARBA" id="ARBA00023239"/>
    </source>
</evidence>
<dbReference type="Pfam" id="PF02784">
    <property type="entry name" value="Orn_Arg_deC_N"/>
    <property type="match status" value="1"/>
</dbReference>
<dbReference type="PRINTS" id="PR01182">
    <property type="entry name" value="ORNDCRBXLASE"/>
</dbReference>
<dbReference type="EMBL" id="KZ345451">
    <property type="protein sequence ID" value="PIO73476.1"/>
    <property type="molecule type" value="Genomic_DNA"/>
</dbReference>
<comment type="cofactor">
    <cofactor evidence="1">
        <name>pyridoxal 5'-phosphate</name>
        <dbReference type="ChEBI" id="CHEBI:597326"/>
    </cofactor>
</comment>
<dbReference type="Pfam" id="PF00278">
    <property type="entry name" value="Orn_DAP_Arg_deC"/>
    <property type="match status" value="1"/>
</dbReference>
<protein>
    <submittedName>
        <fullName evidence="8">Pyridoxal-dependent decarboxylase, sheet domain protein</fullName>
    </submittedName>
</protein>
<dbReference type="InterPro" id="IPR029066">
    <property type="entry name" value="PLP-binding_barrel"/>
</dbReference>
<dbReference type="PANTHER" id="PTHR11482">
    <property type="entry name" value="ARGININE/DIAMINOPIMELATE/ORNITHINE DECARBOXYLASE"/>
    <property type="match status" value="1"/>
</dbReference>
<evidence type="ECO:0000256" key="5">
    <source>
        <dbReference type="RuleBase" id="RU003737"/>
    </source>
</evidence>
<dbReference type="PANTHER" id="PTHR11482:SF6">
    <property type="entry name" value="ORNITHINE DECARBOXYLASE 1-RELATED"/>
    <property type="match status" value="1"/>
</dbReference>
<evidence type="ECO:0000259" key="6">
    <source>
        <dbReference type="Pfam" id="PF00278"/>
    </source>
</evidence>
<dbReference type="OrthoDB" id="5034579at2759"/>
<keyword evidence="3" id="KW-0663">Pyridoxal phosphate</keyword>
<dbReference type="GO" id="GO:0033387">
    <property type="term" value="P:putrescine biosynthetic process from arginine, via ornithine"/>
    <property type="evidence" value="ECO:0007669"/>
    <property type="project" value="TreeGrafter"/>
</dbReference>
<evidence type="ECO:0000256" key="3">
    <source>
        <dbReference type="ARBA" id="ARBA00022898"/>
    </source>
</evidence>
<organism evidence="8 9">
    <name type="scientific">Teladorsagia circumcincta</name>
    <name type="common">Brown stomach worm</name>
    <name type="synonym">Ostertagia circumcincta</name>
    <dbReference type="NCBI Taxonomy" id="45464"/>
    <lineage>
        <taxon>Eukaryota</taxon>
        <taxon>Metazoa</taxon>
        <taxon>Ecdysozoa</taxon>
        <taxon>Nematoda</taxon>
        <taxon>Chromadorea</taxon>
        <taxon>Rhabditida</taxon>
        <taxon>Rhabditina</taxon>
        <taxon>Rhabditomorpha</taxon>
        <taxon>Strongyloidea</taxon>
        <taxon>Trichostrongylidae</taxon>
        <taxon>Teladorsagia</taxon>
    </lineage>
</organism>
<evidence type="ECO:0000256" key="2">
    <source>
        <dbReference type="ARBA" id="ARBA00008872"/>
    </source>
</evidence>
<dbReference type="GO" id="GO:0005737">
    <property type="term" value="C:cytoplasm"/>
    <property type="evidence" value="ECO:0007669"/>
    <property type="project" value="TreeGrafter"/>
</dbReference>
<evidence type="ECO:0000313" key="9">
    <source>
        <dbReference type="Proteomes" id="UP000230423"/>
    </source>
</evidence>